<keyword evidence="1" id="KW-0175">Coiled coil</keyword>
<evidence type="ECO:0000313" key="3">
    <source>
        <dbReference type="EMBL" id="PRO64898.1"/>
    </source>
</evidence>
<dbReference type="EMBL" id="PVNS01000011">
    <property type="protein sequence ID" value="PRO64898.1"/>
    <property type="molecule type" value="Genomic_DNA"/>
</dbReference>
<comment type="caution">
    <text evidence="3">The sequence shown here is derived from an EMBL/GenBank/DDBJ whole genome shotgun (WGS) entry which is preliminary data.</text>
</comment>
<dbReference type="OrthoDB" id="2971140at2"/>
<evidence type="ECO:0000256" key="1">
    <source>
        <dbReference type="SAM" id="Coils"/>
    </source>
</evidence>
<keyword evidence="2" id="KW-0812">Transmembrane</keyword>
<keyword evidence="4" id="KW-1185">Reference proteome</keyword>
<gene>
    <name evidence="3" type="ORF">C6I21_12185</name>
</gene>
<dbReference type="InterPro" id="IPR052534">
    <property type="entry name" value="Extracell_DNA_Util/SecSys_Comp"/>
</dbReference>
<evidence type="ECO:0008006" key="5">
    <source>
        <dbReference type="Google" id="ProtNLM"/>
    </source>
</evidence>
<accession>A0A2P6MF34</accession>
<reference evidence="3 4" key="1">
    <citation type="submission" date="2018-03" db="EMBL/GenBank/DDBJ databases">
        <title>Bacillus urumqiensis sp. nov., a moderately haloalkaliphilic bacterium isolated from a salt lake.</title>
        <authorList>
            <person name="Zhao B."/>
            <person name="Liao Z."/>
        </authorList>
    </citation>
    <scope>NUCLEOTIDE SEQUENCE [LARGE SCALE GENOMIC DNA]</scope>
    <source>
        <strain evidence="3 4">BZ-SZ-XJ18</strain>
    </source>
</reference>
<feature type="transmembrane region" description="Helical" evidence="2">
    <location>
        <begin position="21"/>
        <end position="40"/>
    </location>
</feature>
<dbReference type="AlphaFoldDB" id="A0A2P6MF34"/>
<dbReference type="RefSeq" id="WP_105959753.1">
    <property type="nucleotide sequence ID" value="NZ_PVNS01000011.1"/>
</dbReference>
<proteinExistence type="predicted"/>
<evidence type="ECO:0000256" key="2">
    <source>
        <dbReference type="SAM" id="Phobius"/>
    </source>
</evidence>
<feature type="coiled-coil region" evidence="1">
    <location>
        <begin position="47"/>
        <end position="89"/>
    </location>
</feature>
<keyword evidence="2" id="KW-1133">Transmembrane helix</keyword>
<dbReference type="PANTHER" id="PTHR40278:SF1">
    <property type="entry name" value="DNA UTILIZATION PROTEIN HOFN"/>
    <property type="match status" value="1"/>
</dbReference>
<dbReference type="PANTHER" id="PTHR40278">
    <property type="entry name" value="DNA UTILIZATION PROTEIN HOFN"/>
    <property type="match status" value="1"/>
</dbReference>
<sequence>MPVEINLLPKKRKRSGAVPKSVFFILAAGLLGVLLLFFLGQQFGEDREMAEDRLQEKRIEAAELERTIQELQNSDNDELEARIQELDEKVVPASVVLQEAVRMMPPEGTMTLFDYSFPDNVQIEWIATSMPDVALYQNSLESSALIQRAELDTVIGEEILEELEEDIFWYEEYLPQYFTTMNLVLHPDAVRSFEPPEEEVEDLEDEVDLP</sequence>
<organism evidence="3 4">
    <name type="scientific">Alkalicoccus urumqiensis</name>
    <name type="common">Bacillus urumqiensis</name>
    <dbReference type="NCBI Taxonomy" id="1548213"/>
    <lineage>
        <taxon>Bacteria</taxon>
        <taxon>Bacillati</taxon>
        <taxon>Bacillota</taxon>
        <taxon>Bacilli</taxon>
        <taxon>Bacillales</taxon>
        <taxon>Bacillaceae</taxon>
        <taxon>Alkalicoccus</taxon>
    </lineage>
</organism>
<keyword evidence="2" id="KW-0472">Membrane</keyword>
<dbReference type="Proteomes" id="UP000243650">
    <property type="component" value="Unassembled WGS sequence"/>
</dbReference>
<protein>
    <recommendedName>
        <fullName evidence="5">Fimbrial assembly protein</fullName>
    </recommendedName>
</protein>
<evidence type="ECO:0000313" key="4">
    <source>
        <dbReference type="Proteomes" id="UP000243650"/>
    </source>
</evidence>
<name>A0A2P6MF34_ALKUR</name>